<dbReference type="EMBL" id="AGSI01000018">
    <property type="protein sequence ID" value="EIE19799.1"/>
    <property type="molecule type" value="Genomic_DNA"/>
</dbReference>
<evidence type="ECO:0000256" key="4">
    <source>
        <dbReference type="ARBA" id="ARBA00022679"/>
    </source>
</evidence>
<protein>
    <recommendedName>
        <fullName evidence="15">Nucleotide-diphospho-sugar transferase domain-containing protein</fullName>
    </recommendedName>
</protein>
<dbReference type="KEGG" id="csl:COCSUDRAFT_58528"/>
<proteinExistence type="inferred from homology"/>
<dbReference type="InterPro" id="IPR022751">
    <property type="entry name" value="Alpha_mannosyltransferase"/>
</dbReference>
<evidence type="ECO:0000256" key="10">
    <source>
        <dbReference type="ARBA" id="ARBA00037847"/>
    </source>
</evidence>
<dbReference type="GO" id="GO:0000139">
    <property type="term" value="C:Golgi membrane"/>
    <property type="evidence" value="ECO:0007669"/>
    <property type="project" value="UniProtKB-SubCell"/>
</dbReference>
<keyword evidence="8" id="KW-0333">Golgi apparatus</keyword>
<dbReference type="Gene3D" id="3.90.550.10">
    <property type="entry name" value="Spore Coat Polysaccharide Biosynthesis Protein SpsA, Chain A"/>
    <property type="match status" value="1"/>
</dbReference>
<feature type="region of interest" description="Disordered" evidence="11">
    <location>
        <begin position="282"/>
        <end position="317"/>
    </location>
</feature>
<comment type="similarity">
    <text evidence="3">Belongs to the MNN1/MNT family.</text>
</comment>
<dbReference type="GO" id="GO:0046354">
    <property type="term" value="P:mannan biosynthetic process"/>
    <property type="evidence" value="ECO:0007669"/>
    <property type="project" value="TreeGrafter"/>
</dbReference>
<evidence type="ECO:0000256" key="12">
    <source>
        <dbReference type="SAM" id="Phobius"/>
    </source>
</evidence>
<evidence type="ECO:0000256" key="11">
    <source>
        <dbReference type="SAM" id="MobiDB-lite"/>
    </source>
</evidence>
<name>I0YN30_COCSC</name>
<dbReference type="Proteomes" id="UP000007264">
    <property type="component" value="Unassembled WGS sequence"/>
</dbReference>
<keyword evidence="9 12" id="KW-0472">Membrane</keyword>
<evidence type="ECO:0000256" key="9">
    <source>
        <dbReference type="ARBA" id="ARBA00023136"/>
    </source>
</evidence>
<dbReference type="SUPFAM" id="SSF53448">
    <property type="entry name" value="Nucleotide-diphospho-sugar transferases"/>
    <property type="match status" value="1"/>
</dbReference>
<dbReference type="PANTHER" id="PTHR31646:SF1">
    <property type="entry name" value="ALPHA-1,2-MANNOSYLTRANSFERASE MNN2"/>
    <property type="match status" value="1"/>
</dbReference>
<feature type="transmembrane region" description="Helical" evidence="12">
    <location>
        <begin position="25"/>
        <end position="46"/>
    </location>
</feature>
<feature type="region of interest" description="Disordered" evidence="11">
    <location>
        <begin position="146"/>
        <end position="230"/>
    </location>
</feature>
<evidence type="ECO:0000256" key="5">
    <source>
        <dbReference type="ARBA" id="ARBA00022692"/>
    </source>
</evidence>
<feature type="compositionally biased region" description="Polar residues" evidence="11">
    <location>
        <begin position="160"/>
        <end position="176"/>
    </location>
</feature>
<accession>I0YN30</accession>
<dbReference type="GeneID" id="17037771"/>
<keyword evidence="4" id="KW-0808">Transferase</keyword>
<evidence type="ECO:0008006" key="15">
    <source>
        <dbReference type="Google" id="ProtNLM"/>
    </source>
</evidence>
<organism evidence="13 14">
    <name type="scientific">Coccomyxa subellipsoidea (strain C-169)</name>
    <name type="common">Green microalga</name>
    <dbReference type="NCBI Taxonomy" id="574566"/>
    <lineage>
        <taxon>Eukaryota</taxon>
        <taxon>Viridiplantae</taxon>
        <taxon>Chlorophyta</taxon>
        <taxon>core chlorophytes</taxon>
        <taxon>Trebouxiophyceae</taxon>
        <taxon>Trebouxiophyceae incertae sedis</taxon>
        <taxon>Coccomyxaceae</taxon>
        <taxon>Coccomyxa</taxon>
        <taxon>Coccomyxa subellipsoidea</taxon>
    </lineage>
</organism>
<dbReference type="eggNOG" id="ENOG502SRI5">
    <property type="taxonomic scope" value="Eukaryota"/>
</dbReference>
<evidence type="ECO:0000256" key="7">
    <source>
        <dbReference type="ARBA" id="ARBA00022989"/>
    </source>
</evidence>
<evidence type="ECO:0000256" key="6">
    <source>
        <dbReference type="ARBA" id="ARBA00022968"/>
    </source>
</evidence>
<dbReference type="AlphaFoldDB" id="I0YN30"/>
<dbReference type="InterPro" id="IPR029044">
    <property type="entry name" value="Nucleotide-diphossugar_trans"/>
</dbReference>
<evidence type="ECO:0000256" key="2">
    <source>
        <dbReference type="ARBA" id="ARBA00004606"/>
    </source>
</evidence>
<reference evidence="13 14" key="1">
    <citation type="journal article" date="2012" name="Genome Biol.">
        <title>The genome of the polar eukaryotic microalga coccomyxa subellipsoidea reveals traits of cold adaptation.</title>
        <authorList>
            <person name="Blanc G."/>
            <person name="Agarkova I."/>
            <person name="Grimwood J."/>
            <person name="Kuo A."/>
            <person name="Brueggeman A."/>
            <person name="Dunigan D."/>
            <person name="Gurnon J."/>
            <person name="Ladunga I."/>
            <person name="Lindquist E."/>
            <person name="Lucas S."/>
            <person name="Pangilinan J."/>
            <person name="Proschold T."/>
            <person name="Salamov A."/>
            <person name="Schmutz J."/>
            <person name="Weeks D."/>
            <person name="Yamada T."/>
            <person name="Claverie J.M."/>
            <person name="Grigoriev I."/>
            <person name="Van Etten J."/>
            <person name="Lomsadze A."/>
            <person name="Borodovsky M."/>
        </authorList>
    </citation>
    <scope>NUCLEOTIDE SEQUENCE [LARGE SCALE GENOMIC DNA]</scope>
    <source>
        <strain evidence="13 14">C-169</strain>
    </source>
</reference>
<evidence type="ECO:0000256" key="8">
    <source>
        <dbReference type="ARBA" id="ARBA00023034"/>
    </source>
</evidence>
<dbReference type="PANTHER" id="PTHR31646">
    <property type="entry name" value="ALPHA-1,2-MANNOSYLTRANSFERASE MNN2"/>
    <property type="match status" value="1"/>
</dbReference>
<comment type="subcellular location">
    <subcellularLocation>
        <location evidence="10">Endomembrane system</location>
        <topology evidence="10">Single-pass membrane protein</topology>
    </subcellularLocation>
    <subcellularLocation>
        <location evidence="1">Golgi apparatus membrane</location>
    </subcellularLocation>
    <subcellularLocation>
        <location evidence="2">Membrane</location>
        <topology evidence="2">Single-pass type II membrane protein</topology>
    </subcellularLocation>
</comment>
<keyword evidence="7 12" id="KW-1133">Transmembrane helix</keyword>
<evidence type="ECO:0000313" key="14">
    <source>
        <dbReference type="Proteomes" id="UP000007264"/>
    </source>
</evidence>
<keyword evidence="14" id="KW-1185">Reference proteome</keyword>
<comment type="caution">
    <text evidence="13">The sequence shown here is derived from an EMBL/GenBank/DDBJ whole genome shotgun (WGS) entry which is preliminary data.</text>
</comment>
<gene>
    <name evidence="13" type="ORF">COCSUDRAFT_58528</name>
</gene>
<evidence type="ECO:0000256" key="3">
    <source>
        <dbReference type="ARBA" id="ARBA00009105"/>
    </source>
</evidence>
<dbReference type="RefSeq" id="XP_005644343.1">
    <property type="nucleotide sequence ID" value="XM_005644286.1"/>
</dbReference>
<sequence>MAGLGRAHSRASQLEDYRTARRAEVVAICSLFLVLLWGACLIPLPAARDHVAGANDSLLYHSMLGRFMGNTVRMRPRDPHGRAYGVDSEHLLKYGDGGQKDSVTDVREVAVRWLESEAAATRPLDAAPAKEDSSGGAAARIRIRARAGAGEAEDREDRQQGTPRKPTTLTLRSQMQAGAYAASRGEEGSGADRAPVAQEDKGGFLVENPGAANQAGDMEAGEEEEGGGLGSKAAQYVADTLQAKSKAATLGENLVDAEAARLSGSDGSRFASEQSLAKAMEAAAAEEEKGEVSGKKSTASGVTKGGAAGASERAKTAAREAFEAWQARNRLPPETDEDLLRPIPPPLVFEIDSPHLLDDDMLEILEMSESLDQDHPAAGDEPEHVTAVDADSMDGESLQEAVGLLAQLEAYKKETLGQEALLKEREEAMLAERKRKFEEQEYRDKIRKDKTAVYDHYLWRKLLMAAYAKHVDYMMCPDWDARFSAKIEQLQRGGLSRGIVIPAGGNVLLNHAWATITVLRDSLNCSLPIEIIYNGPNEMDPWSIQKFESSFKNVRCVNGGAVPIPAYGRQLQTEMEGNNKEEEEKDASQKTHDISGFAHKVHSLVSVTSFDEVLLLDADNLPLANPERLFDSEEYRHTGALFFPDWWDAGGWMRPAAYTLFGLTPPWLLDSGADFKTSESGQMLFNRLWHADVLEWVWFLNSYPEVIYRTMYGDKDTFRIAFHLAGKAEMFSQVQTPPRAVLDATPEDERTGLMLQADAAVRFLHVGMLQHDPAGRMAFLHRTAEGKFLPQRDSFRRFHLLTVPLSPTRAAALLGGLHKHMGYEAFQIDFQTYRDCPVADERKFLEICGIDVSSPKFPIPVQPAADFPDVMRVVHRCEAEYEFLQRRYKGTIVLG</sequence>
<dbReference type="OrthoDB" id="548229at2759"/>
<dbReference type="GO" id="GO:0000026">
    <property type="term" value="F:alpha-1,2-mannosyltransferase activity"/>
    <property type="evidence" value="ECO:0007669"/>
    <property type="project" value="TreeGrafter"/>
</dbReference>
<dbReference type="STRING" id="574566.I0YN30"/>
<keyword evidence="5 12" id="KW-0812">Transmembrane</keyword>
<evidence type="ECO:0000313" key="13">
    <source>
        <dbReference type="EMBL" id="EIE19799.1"/>
    </source>
</evidence>
<dbReference type="Pfam" id="PF11051">
    <property type="entry name" value="Mannosyl_trans3"/>
    <property type="match status" value="2"/>
</dbReference>
<evidence type="ECO:0000256" key="1">
    <source>
        <dbReference type="ARBA" id="ARBA00004394"/>
    </source>
</evidence>
<keyword evidence="6" id="KW-0735">Signal-anchor</keyword>